<comment type="similarity">
    <text evidence="2">Belongs to the peptidase S54 family.</text>
</comment>
<keyword evidence="9" id="KW-0645">Protease</keyword>
<evidence type="ECO:0000256" key="1">
    <source>
        <dbReference type="ARBA" id="ARBA00004141"/>
    </source>
</evidence>
<dbReference type="EMBL" id="AYYI01000036">
    <property type="protein sequence ID" value="KRM97757.1"/>
    <property type="molecule type" value="Genomic_DNA"/>
</dbReference>
<dbReference type="Pfam" id="PF01694">
    <property type="entry name" value="Rhomboid"/>
    <property type="match status" value="1"/>
</dbReference>
<protein>
    <submittedName>
        <fullName evidence="9">Membrane-associated serine protease</fullName>
    </submittedName>
</protein>
<evidence type="ECO:0000313" key="9">
    <source>
        <dbReference type="EMBL" id="KRM97757.1"/>
    </source>
</evidence>
<dbReference type="OrthoDB" id="9813074at2"/>
<keyword evidence="3 7" id="KW-0812">Transmembrane</keyword>
<evidence type="ECO:0000259" key="8">
    <source>
        <dbReference type="Pfam" id="PF01694"/>
    </source>
</evidence>
<evidence type="ECO:0000256" key="2">
    <source>
        <dbReference type="ARBA" id="ARBA00009045"/>
    </source>
</evidence>
<evidence type="ECO:0000256" key="7">
    <source>
        <dbReference type="SAM" id="Phobius"/>
    </source>
</evidence>
<feature type="transmembrane region" description="Helical" evidence="7">
    <location>
        <begin position="149"/>
        <end position="167"/>
    </location>
</feature>
<feature type="transmembrane region" description="Helical" evidence="7">
    <location>
        <begin position="203"/>
        <end position="221"/>
    </location>
</feature>
<comment type="caution">
    <text evidence="9">The sequence shown here is derived from an EMBL/GenBank/DDBJ whole genome shotgun (WGS) entry which is preliminary data.</text>
</comment>
<dbReference type="PANTHER" id="PTHR43731">
    <property type="entry name" value="RHOMBOID PROTEASE"/>
    <property type="match status" value="1"/>
</dbReference>
<dbReference type="RefSeq" id="WP_057873932.1">
    <property type="nucleotide sequence ID" value="NZ_AYYI01000036.1"/>
</dbReference>
<dbReference type="SUPFAM" id="SSF144091">
    <property type="entry name" value="Rhomboid-like"/>
    <property type="match status" value="1"/>
</dbReference>
<feature type="transmembrane region" description="Helical" evidence="7">
    <location>
        <begin position="12"/>
        <end position="32"/>
    </location>
</feature>
<dbReference type="InterPro" id="IPR050925">
    <property type="entry name" value="Rhomboid_protease_S54"/>
</dbReference>
<organism evidence="9 10">
    <name type="scientific">Loigolactobacillus rennini DSM 20253</name>
    <dbReference type="NCBI Taxonomy" id="1423796"/>
    <lineage>
        <taxon>Bacteria</taxon>
        <taxon>Bacillati</taxon>
        <taxon>Bacillota</taxon>
        <taxon>Bacilli</taxon>
        <taxon>Lactobacillales</taxon>
        <taxon>Lactobacillaceae</taxon>
        <taxon>Loigolactobacillus</taxon>
    </lineage>
</organism>
<dbReference type="AlphaFoldDB" id="A0A0R2D191"/>
<evidence type="ECO:0000313" key="10">
    <source>
        <dbReference type="Proteomes" id="UP000051638"/>
    </source>
</evidence>
<dbReference type="PATRIC" id="fig|1423796.3.peg.1389"/>
<comment type="subcellular location">
    <subcellularLocation>
        <location evidence="1">Membrane</location>
        <topology evidence="1">Multi-pass membrane protein</topology>
    </subcellularLocation>
</comment>
<evidence type="ECO:0000256" key="4">
    <source>
        <dbReference type="ARBA" id="ARBA00022801"/>
    </source>
</evidence>
<keyword evidence="6 7" id="KW-0472">Membrane</keyword>
<feature type="transmembrane region" description="Helical" evidence="7">
    <location>
        <begin position="173"/>
        <end position="191"/>
    </location>
</feature>
<reference evidence="9 10" key="1">
    <citation type="journal article" date="2015" name="Genome Announc.">
        <title>Expanding the biotechnology potential of lactobacilli through comparative genomics of 213 strains and associated genera.</title>
        <authorList>
            <person name="Sun Z."/>
            <person name="Harris H.M."/>
            <person name="McCann A."/>
            <person name="Guo C."/>
            <person name="Argimon S."/>
            <person name="Zhang W."/>
            <person name="Yang X."/>
            <person name="Jeffery I.B."/>
            <person name="Cooney J.C."/>
            <person name="Kagawa T.F."/>
            <person name="Liu W."/>
            <person name="Song Y."/>
            <person name="Salvetti E."/>
            <person name="Wrobel A."/>
            <person name="Rasinkangas P."/>
            <person name="Parkhill J."/>
            <person name="Rea M.C."/>
            <person name="O'Sullivan O."/>
            <person name="Ritari J."/>
            <person name="Douillard F.P."/>
            <person name="Paul Ross R."/>
            <person name="Yang R."/>
            <person name="Briner A.E."/>
            <person name="Felis G.E."/>
            <person name="de Vos W.M."/>
            <person name="Barrangou R."/>
            <person name="Klaenhammer T.R."/>
            <person name="Caufield P.W."/>
            <person name="Cui Y."/>
            <person name="Zhang H."/>
            <person name="O'Toole P.W."/>
        </authorList>
    </citation>
    <scope>NUCLEOTIDE SEQUENCE [LARGE SCALE GENOMIC DNA]</scope>
    <source>
        <strain evidence="9 10">DSM 20253</strain>
    </source>
</reference>
<gene>
    <name evidence="9" type="ORF">FC24_GL001363</name>
</gene>
<name>A0A0R2D191_9LACO</name>
<evidence type="ECO:0000256" key="3">
    <source>
        <dbReference type="ARBA" id="ARBA00022692"/>
    </source>
</evidence>
<evidence type="ECO:0000256" key="6">
    <source>
        <dbReference type="ARBA" id="ARBA00023136"/>
    </source>
</evidence>
<dbReference type="InterPro" id="IPR035952">
    <property type="entry name" value="Rhomboid-like_sf"/>
</dbReference>
<dbReference type="Gene3D" id="1.20.1540.10">
    <property type="entry name" value="Rhomboid-like"/>
    <property type="match status" value="1"/>
</dbReference>
<dbReference type="GO" id="GO:0016020">
    <property type="term" value="C:membrane"/>
    <property type="evidence" value="ECO:0007669"/>
    <property type="project" value="UniProtKB-SubCell"/>
</dbReference>
<feature type="domain" description="Peptidase S54 rhomboid" evidence="8">
    <location>
        <begin position="54"/>
        <end position="189"/>
    </location>
</feature>
<accession>A0A0R2D191</accession>
<dbReference type="GO" id="GO:0006508">
    <property type="term" value="P:proteolysis"/>
    <property type="evidence" value="ECO:0007669"/>
    <property type="project" value="UniProtKB-KW"/>
</dbReference>
<keyword evidence="4" id="KW-0378">Hydrolase</keyword>
<keyword evidence="5 7" id="KW-1133">Transmembrane helix</keyword>
<keyword evidence="10" id="KW-1185">Reference proteome</keyword>
<dbReference type="GO" id="GO:0004252">
    <property type="term" value="F:serine-type endopeptidase activity"/>
    <property type="evidence" value="ECO:0007669"/>
    <property type="project" value="InterPro"/>
</dbReference>
<feature type="transmembrane region" description="Helical" evidence="7">
    <location>
        <begin position="96"/>
        <end position="114"/>
    </location>
</feature>
<feature type="transmembrane region" description="Helical" evidence="7">
    <location>
        <begin position="64"/>
        <end position="84"/>
    </location>
</feature>
<proteinExistence type="inferred from homology"/>
<sequence length="223" mass="24943">MQRKIRQWRSGPYMMYFFLGLQLLVYLVLTLFGGSENGNVLVFFGAKVNFLIQQGQWWRLITPMFLHSGLTHIAVNSITLYFIGMQIEDLFGHWRFTVIYLLSGITGNIASFVFNQGISVGASTALFGLFGAFFMLMETFRNNVAIRAVGRQFALFILLNLGFDLFIPGIDLAGHLGGLLGGFLVANLVGVPNLRSIGRWRRCGAFIVLVGATAFFLYLGFTR</sequence>
<dbReference type="InterPro" id="IPR022764">
    <property type="entry name" value="Peptidase_S54_rhomboid_dom"/>
</dbReference>
<dbReference type="PANTHER" id="PTHR43731:SF14">
    <property type="entry name" value="PRESENILIN-ASSOCIATED RHOMBOID-LIKE PROTEIN, MITOCHONDRIAL"/>
    <property type="match status" value="1"/>
</dbReference>
<evidence type="ECO:0000256" key="5">
    <source>
        <dbReference type="ARBA" id="ARBA00022989"/>
    </source>
</evidence>
<feature type="transmembrane region" description="Helical" evidence="7">
    <location>
        <begin position="120"/>
        <end position="137"/>
    </location>
</feature>
<dbReference type="Proteomes" id="UP000051638">
    <property type="component" value="Unassembled WGS sequence"/>
</dbReference>
<dbReference type="STRING" id="1423796.FC24_GL001363"/>